<evidence type="ECO:0000256" key="1">
    <source>
        <dbReference type="ARBA" id="ARBA00022729"/>
    </source>
</evidence>
<dbReference type="Gene3D" id="3.40.190.170">
    <property type="entry name" value="Bacterial extracellular solute-binding protein, family 7"/>
    <property type="match status" value="1"/>
</dbReference>
<accession>A0A8J7S4X8</accession>
<dbReference type="InterPro" id="IPR018389">
    <property type="entry name" value="DctP_fam"/>
</dbReference>
<dbReference type="PANTHER" id="PTHR33376:SF5">
    <property type="entry name" value="EXTRACYTOPLASMIC SOLUTE RECEPTOR PROTEIN"/>
    <property type="match status" value="1"/>
</dbReference>
<dbReference type="EMBL" id="JAGMWN010000009">
    <property type="protein sequence ID" value="MBP5858613.1"/>
    <property type="molecule type" value="Genomic_DNA"/>
</dbReference>
<proteinExistence type="predicted"/>
<comment type="caution">
    <text evidence="3">The sequence shown here is derived from an EMBL/GenBank/DDBJ whole genome shotgun (WGS) entry which is preliminary data.</text>
</comment>
<gene>
    <name evidence="3" type="primary">dctP</name>
    <name evidence="3" type="ORF">KAJ83_16450</name>
</gene>
<feature type="region of interest" description="Disordered" evidence="2">
    <location>
        <begin position="1"/>
        <end position="20"/>
    </location>
</feature>
<dbReference type="GO" id="GO:0055085">
    <property type="term" value="P:transmembrane transport"/>
    <property type="evidence" value="ECO:0007669"/>
    <property type="project" value="InterPro"/>
</dbReference>
<evidence type="ECO:0000313" key="4">
    <source>
        <dbReference type="Proteomes" id="UP000672602"/>
    </source>
</evidence>
<protein>
    <submittedName>
        <fullName evidence="3">TRAP transporter substrate-binding protein DctP</fullName>
    </submittedName>
</protein>
<dbReference type="RefSeq" id="WP_210683202.1">
    <property type="nucleotide sequence ID" value="NZ_JAGMWN010000009.1"/>
</dbReference>
<dbReference type="InterPro" id="IPR006311">
    <property type="entry name" value="TAT_signal"/>
</dbReference>
<reference evidence="3" key="1">
    <citation type="submission" date="2021-04" db="EMBL/GenBank/DDBJ databases">
        <authorList>
            <person name="Zhang D.-C."/>
        </authorList>
    </citation>
    <scope>NUCLEOTIDE SEQUENCE</scope>
    <source>
        <strain evidence="3">CGMCC 1.15697</strain>
    </source>
</reference>
<dbReference type="Proteomes" id="UP000672602">
    <property type="component" value="Unassembled WGS sequence"/>
</dbReference>
<organism evidence="3 4">
    <name type="scientific">Marivibrio halodurans</name>
    <dbReference type="NCBI Taxonomy" id="2039722"/>
    <lineage>
        <taxon>Bacteria</taxon>
        <taxon>Pseudomonadati</taxon>
        <taxon>Pseudomonadota</taxon>
        <taxon>Alphaproteobacteria</taxon>
        <taxon>Rhodospirillales</taxon>
        <taxon>Rhodospirillaceae</taxon>
        <taxon>Marivibrio</taxon>
    </lineage>
</organism>
<name>A0A8J7S4X8_9PROT</name>
<evidence type="ECO:0000313" key="3">
    <source>
        <dbReference type="EMBL" id="MBP5858613.1"/>
    </source>
</evidence>
<dbReference type="Pfam" id="PF03480">
    <property type="entry name" value="DctP"/>
    <property type="match status" value="1"/>
</dbReference>
<keyword evidence="4" id="KW-1185">Reference proteome</keyword>
<dbReference type="InterPro" id="IPR038404">
    <property type="entry name" value="TRAP_DctP_sf"/>
</dbReference>
<feature type="compositionally biased region" description="Basic and acidic residues" evidence="2">
    <location>
        <begin position="1"/>
        <end position="11"/>
    </location>
</feature>
<evidence type="ECO:0000256" key="2">
    <source>
        <dbReference type="SAM" id="MobiDB-lite"/>
    </source>
</evidence>
<keyword evidence="1" id="KW-0732">Signal</keyword>
<dbReference type="SUPFAM" id="SSF53850">
    <property type="entry name" value="Periplasmic binding protein-like II"/>
    <property type="match status" value="1"/>
</dbReference>
<sequence length="372" mass="41190">MKKTKDSKVETAADDTVATDTADTGRRGFLRGAGLVGVAAAASTLAAPAVHAQSGPIKWRLQTYSGAPLGAHVIKPQIEAFNKAANGEMEIELFYADQLVPTSELFRALQNGTIDAVQSDDATMASPADVAVFGGYFPFSTRYSLDLPVLFDRYGLNEIWKEAYDEIDGVEWLSAGAWDPLHIFTKDPIRSLADMKGKRVFGVPTAGRFLARYGLIPVTVPWDDVEVALQTGQLDGVAWCGFTEAYEVGWADVCNYALLNNVTGAWCGSYFANTDSWAKVPDHLKELFKITIDQSHYYRQVWYWGGEADLRVNGKKMELTTIPAEEWDTVVKDAEGFWEEIASQSDRAGRVVETFKEYNRVMENVGVPYRYS</sequence>
<dbReference type="AlphaFoldDB" id="A0A8J7S4X8"/>
<dbReference type="PANTHER" id="PTHR33376">
    <property type="match status" value="1"/>
</dbReference>
<dbReference type="NCBIfam" id="NF037995">
    <property type="entry name" value="TRAP_S1"/>
    <property type="match status" value="1"/>
</dbReference>
<dbReference type="PROSITE" id="PS51318">
    <property type="entry name" value="TAT"/>
    <property type="match status" value="1"/>
</dbReference>